<evidence type="ECO:0000313" key="1">
    <source>
        <dbReference type="EMBL" id="KAI9904313.1"/>
    </source>
</evidence>
<gene>
    <name evidence="1" type="ORF">N3K66_000842</name>
</gene>
<proteinExistence type="predicted"/>
<protein>
    <submittedName>
        <fullName evidence="1">Uncharacterized protein</fullName>
    </submittedName>
</protein>
<reference evidence="1" key="1">
    <citation type="submission" date="2022-10" db="EMBL/GenBank/DDBJ databases">
        <title>Complete Genome of Trichothecium roseum strain YXFP-22015, a Plant Pathogen Isolated from Citrus.</title>
        <authorList>
            <person name="Wang Y."/>
            <person name="Zhu L."/>
        </authorList>
    </citation>
    <scope>NUCLEOTIDE SEQUENCE</scope>
    <source>
        <strain evidence="1">YXFP-22015</strain>
    </source>
</reference>
<dbReference type="Proteomes" id="UP001163324">
    <property type="component" value="Chromosome 1"/>
</dbReference>
<name>A0ACC0VFR6_9HYPO</name>
<sequence>MVSTGLARTPPGADVAHPSCTCRLPQGGDCPLGLQSQIHVAETAKPIPSHYSSYCQLNDSMQLVHDNAEELQRVSRGVPQWHSRSSRHRKPPASSFTGALASMRQLSGTIAYVLEDMERQNEEAQGTQRDSGPPPPPMRSPFNRYGDKKEEERTQGPAVRLPTPKFLPAVVEPPQRRQPRHVCQRCRATETPKWRRGPDGQRSLCNVCGLMFAKQVERVTRR</sequence>
<organism evidence="1 2">
    <name type="scientific">Trichothecium roseum</name>
    <dbReference type="NCBI Taxonomy" id="47278"/>
    <lineage>
        <taxon>Eukaryota</taxon>
        <taxon>Fungi</taxon>
        <taxon>Dikarya</taxon>
        <taxon>Ascomycota</taxon>
        <taxon>Pezizomycotina</taxon>
        <taxon>Sordariomycetes</taxon>
        <taxon>Hypocreomycetidae</taxon>
        <taxon>Hypocreales</taxon>
        <taxon>Hypocreales incertae sedis</taxon>
        <taxon>Trichothecium</taxon>
    </lineage>
</organism>
<evidence type="ECO:0000313" key="2">
    <source>
        <dbReference type="Proteomes" id="UP001163324"/>
    </source>
</evidence>
<dbReference type="EMBL" id="CM047940">
    <property type="protein sequence ID" value="KAI9904313.1"/>
    <property type="molecule type" value="Genomic_DNA"/>
</dbReference>
<accession>A0ACC0VFR6</accession>
<keyword evidence="2" id="KW-1185">Reference proteome</keyword>
<comment type="caution">
    <text evidence="1">The sequence shown here is derived from an EMBL/GenBank/DDBJ whole genome shotgun (WGS) entry which is preliminary data.</text>
</comment>